<evidence type="ECO:0000256" key="3">
    <source>
        <dbReference type="ARBA" id="ARBA00004947"/>
    </source>
</evidence>
<evidence type="ECO:0000313" key="13">
    <source>
        <dbReference type="EMBL" id="GAF26385.1"/>
    </source>
</evidence>
<dbReference type="Gene3D" id="3.90.25.10">
    <property type="entry name" value="UDP-galactose 4-epimerase, domain 1"/>
    <property type="match status" value="1"/>
</dbReference>
<dbReference type="Gene3D" id="3.40.50.720">
    <property type="entry name" value="NAD(P)-binding Rossmann-like Domain"/>
    <property type="match status" value="1"/>
</dbReference>
<comment type="cofactor">
    <cofactor evidence="2 11">
        <name>NAD(+)</name>
        <dbReference type="ChEBI" id="CHEBI:57540"/>
    </cofactor>
</comment>
<dbReference type="Proteomes" id="UP000063718">
    <property type="component" value="Unassembled WGS sequence"/>
</dbReference>
<comment type="catalytic activity">
    <reaction evidence="1 11">
        <text>UDP-alpha-D-glucose = UDP-alpha-D-galactose</text>
        <dbReference type="Rhea" id="RHEA:22168"/>
        <dbReference type="ChEBI" id="CHEBI:58885"/>
        <dbReference type="ChEBI" id="CHEBI:66914"/>
        <dbReference type="EC" id="5.1.3.2"/>
    </reaction>
</comment>
<protein>
    <recommendedName>
        <fullName evidence="6 11">UDP-glucose 4-epimerase</fullName>
        <ecNumber evidence="5 11">5.1.3.2</ecNumber>
    </recommendedName>
</protein>
<dbReference type="CDD" id="cd05247">
    <property type="entry name" value="UDP_G4E_1_SDR_e"/>
    <property type="match status" value="1"/>
</dbReference>
<evidence type="ECO:0000256" key="9">
    <source>
        <dbReference type="ARBA" id="ARBA00023235"/>
    </source>
</evidence>
<proteinExistence type="inferred from homology"/>
<evidence type="ECO:0000256" key="10">
    <source>
        <dbReference type="ARBA" id="ARBA00023277"/>
    </source>
</evidence>
<reference evidence="13" key="1">
    <citation type="journal article" date="2014" name="Gene">
        <title>Genome-guided analysis of transformation efficiency and carbon dioxide assimilation by Moorella thermoacetica Y72.</title>
        <authorList>
            <person name="Tsukahara K."/>
            <person name="Kita A."/>
            <person name="Nakashimada Y."/>
            <person name="Hoshino T."/>
            <person name="Murakami K."/>
        </authorList>
    </citation>
    <scope>NUCLEOTIDE SEQUENCE [LARGE SCALE GENOMIC DNA]</scope>
    <source>
        <strain evidence="13">Y72</strain>
    </source>
</reference>
<sequence>MAKVLVTGGAGYIGSHVVKALGERSYHVLTYDSLITGHPWAVLYGDLVVGDLLDAAKLEAVIREFRPDAVMHFAAHIVVPESVAQPLKYYLNNVQGTLNLLDCMKKGGVEKLIFSSSAAVYGIPERIPVPEEAPLNPINPYGHSKAMVERILQDLAAAGGITYVSLRYFNVAGADRNGRIGEGKEDATHLITLATRTAAGKRPYLSVFGTDYPTPDGTCIRDYIHVEDLAAAHVLALEYLLDGGKSEVFNCGYGRGYSVLEVIAAAKKVTGVDFPVRSEGRRPGDPPVLVADARKIRERLGWVPAYDNLEGIIYSAWQWERKRNSVPARPATISPRR</sequence>
<dbReference type="InterPro" id="IPR001509">
    <property type="entry name" value="Epimerase_deHydtase"/>
</dbReference>
<dbReference type="RefSeq" id="WP_025774101.1">
    <property type="nucleotide sequence ID" value="NZ_DF238840.1"/>
</dbReference>
<evidence type="ECO:0000256" key="6">
    <source>
        <dbReference type="ARBA" id="ARBA00018569"/>
    </source>
</evidence>
<dbReference type="UniPathway" id="UPA00214"/>
<evidence type="ECO:0000259" key="12">
    <source>
        <dbReference type="Pfam" id="PF01370"/>
    </source>
</evidence>
<name>A0A0S6UBB0_NEOTH</name>
<evidence type="ECO:0000256" key="11">
    <source>
        <dbReference type="RuleBase" id="RU366046"/>
    </source>
</evidence>
<dbReference type="EC" id="5.1.3.2" evidence="5 11"/>
<keyword evidence="10 11" id="KW-0119">Carbohydrate metabolism</keyword>
<evidence type="ECO:0000256" key="1">
    <source>
        <dbReference type="ARBA" id="ARBA00000083"/>
    </source>
</evidence>
<dbReference type="GO" id="GO:0003978">
    <property type="term" value="F:UDP-glucose 4-epimerase activity"/>
    <property type="evidence" value="ECO:0007669"/>
    <property type="project" value="UniProtKB-UniRule"/>
</dbReference>
<keyword evidence="8" id="KW-0299">Galactose metabolism</keyword>
<dbReference type="PANTHER" id="PTHR43725">
    <property type="entry name" value="UDP-GLUCOSE 4-EPIMERASE"/>
    <property type="match status" value="1"/>
</dbReference>
<feature type="domain" description="NAD-dependent epimerase/dehydratase" evidence="12">
    <location>
        <begin position="4"/>
        <end position="252"/>
    </location>
</feature>
<dbReference type="GO" id="GO:0033499">
    <property type="term" value="P:galactose catabolic process via UDP-galactose, Leloir pathway"/>
    <property type="evidence" value="ECO:0007669"/>
    <property type="project" value="TreeGrafter"/>
</dbReference>
<comment type="similarity">
    <text evidence="4 11">Belongs to the NAD(P)-dependent epimerase/dehydratase family.</text>
</comment>
<dbReference type="PANTHER" id="PTHR43725:SF53">
    <property type="entry name" value="UDP-ARABINOSE 4-EPIMERASE 1"/>
    <property type="match status" value="1"/>
</dbReference>
<dbReference type="InterPro" id="IPR005886">
    <property type="entry name" value="UDP_G4E"/>
</dbReference>
<dbReference type="Pfam" id="PF01370">
    <property type="entry name" value="Epimerase"/>
    <property type="match status" value="1"/>
</dbReference>
<evidence type="ECO:0000256" key="7">
    <source>
        <dbReference type="ARBA" id="ARBA00023027"/>
    </source>
</evidence>
<dbReference type="NCBIfam" id="TIGR01179">
    <property type="entry name" value="galE"/>
    <property type="match status" value="1"/>
</dbReference>
<organism evidence="13">
    <name type="scientific">Moorella thermoacetica Y72</name>
    <dbReference type="NCBI Taxonomy" id="1325331"/>
    <lineage>
        <taxon>Bacteria</taxon>
        <taxon>Bacillati</taxon>
        <taxon>Bacillota</taxon>
        <taxon>Clostridia</taxon>
        <taxon>Neomoorellales</taxon>
        <taxon>Neomoorellaceae</taxon>
        <taxon>Neomoorella</taxon>
    </lineage>
</organism>
<dbReference type="AlphaFoldDB" id="A0A0S6UBB0"/>
<dbReference type="EMBL" id="DF238840">
    <property type="protein sequence ID" value="GAF26385.1"/>
    <property type="molecule type" value="Genomic_DNA"/>
</dbReference>
<dbReference type="InterPro" id="IPR036291">
    <property type="entry name" value="NAD(P)-bd_dom_sf"/>
</dbReference>
<keyword evidence="7 11" id="KW-0520">NAD</keyword>
<comment type="subunit">
    <text evidence="11">Homodimer.</text>
</comment>
<evidence type="ECO:0000256" key="2">
    <source>
        <dbReference type="ARBA" id="ARBA00001911"/>
    </source>
</evidence>
<evidence type="ECO:0000256" key="5">
    <source>
        <dbReference type="ARBA" id="ARBA00013189"/>
    </source>
</evidence>
<evidence type="ECO:0000256" key="8">
    <source>
        <dbReference type="ARBA" id="ARBA00023144"/>
    </source>
</evidence>
<keyword evidence="9 11" id="KW-0413">Isomerase</keyword>
<accession>A0A0S6UBB0</accession>
<comment type="pathway">
    <text evidence="3 11">Carbohydrate metabolism; galactose metabolism.</text>
</comment>
<gene>
    <name evidence="13" type="ORF">MTY_1725</name>
</gene>
<dbReference type="SUPFAM" id="SSF51735">
    <property type="entry name" value="NAD(P)-binding Rossmann-fold domains"/>
    <property type="match status" value="1"/>
</dbReference>
<evidence type="ECO:0000256" key="4">
    <source>
        <dbReference type="ARBA" id="ARBA00007637"/>
    </source>
</evidence>